<comment type="subcellular location">
    <subcellularLocation>
        <location evidence="1">Membrane</location>
        <topology evidence="1">Multi-pass membrane protein</topology>
    </subcellularLocation>
</comment>
<keyword evidence="5 6" id="KW-0472">Membrane</keyword>
<keyword evidence="4 6" id="KW-1133">Transmembrane helix</keyword>
<dbReference type="InParanoid" id="A0A317ZIJ7"/>
<name>A0A317ZIJ7_9BACT</name>
<gene>
    <name evidence="8" type="ORF">DDZ13_00780</name>
</gene>
<organism evidence="8 9">
    <name type="scientific">Coraliomargarita sinensis</name>
    <dbReference type="NCBI Taxonomy" id="2174842"/>
    <lineage>
        <taxon>Bacteria</taxon>
        <taxon>Pseudomonadati</taxon>
        <taxon>Verrucomicrobiota</taxon>
        <taxon>Opitutia</taxon>
        <taxon>Puniceicoccales</taxon>
        <taxon>Coraliomargaritaceae</taxon>
        <taxon>Coraliomargarita</taxon>
    </lineage>
</organism>
<keyword evidence="7" id="KW-0732">Signal</keyword>
<evidence type="ECO:0000256" key="2">
    <source>
        <dbReference type="ARBA" id="ARBA00009694"/>
    </source>
</evidence>
<evidence type="ECO:0000313" key="9">
    <source>
        <dbReference type="Proteomes" id="UP000247099"/>
    </source>
</evidence>
<keyword evidence="3 6" id="KW-0812">Transmembrane</keyword>
<evidence type="ECO:0000256" key="6">
    <source>
        <dbReference type="SAM" id="Phobius"/>
    </source>
</evidence>
<dbReference type="GO" id="GO:0005886">
    <property type="term" value="C:plasma membrane"/>
    <property type="evidence" value="ECO:0007669"/>
    <property type="project" value="TreeGrafter"/>
</dbReference>
<dbReference type="EMBL" id="QHJQ01000001">
    <property type="protein sequence ID" value="PXA05435.1"/>
    <property type="molecule type" value="Genomic_DNA"/>
</dbReference>
<feature type="transmembrane region" description="Helical" evidence="6">
    <location>
        <begin position="47"/>
        <end position="64"/>
    </location>
</feature>
<dbReference type="InterPro" id="IPR006696">
    <property type="entry name" value="DUF423"/>
</dbReference>
<accession>A0A317ZIJ7</accession>
<feature type="signal peptide" evidence="7">
    <location>
        <begin position="1"/>
        <end position="26"/>
    </location>
</feature>
<sequence length="128" mass="13504">MNRTYGTIGCSLALVAVALGAFGAHALKDTLVEAGMLEVWQTAVDYHIWHALALIVGAMVPGAGKAQAIAAWLFFIGIVLFSGSLYWLALEGPKWLGPITPLGGLSLMSGWVALAVAVWRVKPTTTEP</sequence>
<dbReference type="OrthoDB" id="9802121at2"/>
<feature type="transmembrane region" description="Helical" evidence="6">
    <location>
        <begin position="95"/>
        <end position="119"/>
    </location>
</feature>
<evidence type="ECO:0000256" key="5">
    <source>
        <dbReference type="ARBA" id="ARBA00023136"/>
    </source>
</evidence>
<feature type="chain" id="PRO_5016241966" evidence="7">
    <location>
        <begin position="27"/>
        <end position="128"/>
    </location>
</feature>
<feature type="transmembrane region" description="Helical" evidence="6">
    <location>
        <begin position="71"/>
        <end position="89"/>
    </location>
</feature>
<dbReference type="Pfam" id="PF04241">
    <property type="entry name" value="DUF423"/>
    <property type="match status" value="1"/>
</dbReference>
<dbReference type="PANTHER" id="PTHR43461:SF1">
    <property type="entry name" value="TRANSMEMBRANE PROTEIN 256"/>
    <property type="match status" value="1"/>
</dbReference>
<dbReference type="AlphaFoldDB" id="A0A317ZIJ7"/>
<dbReference type="Proteomes" id="UP000247099">
    <property type="component" value="Unassembled WGS sequence"/>
</dbReference>
<protein>
    <submittedName>
        <fullName evidence="8">DUF423 domain-containing protein</fullName>
    </submittedName>
</protein>
<evidence type="ECO:0000256" key="4">
    <source>
        <dbReference type="ARBA" id="ARBA00022989"/>
    </source>
</evidence>
<dbReference type="RefSeq" id="WP_110129515.1">
    <property type="nucleotide sequence ID" value="NZ_QHJQ01000001.1"/>
</dbReference>
<comment type="similarity">
    <text evidence="2">Belongs to the UPF0382 family.</text>
</comment>
<evidence type="ECO:0000256" key="7">
    <source>
        <dbReference type="SAM" id="SignalP"/>
    </source>
</evidence>
<evidence type="ECO:0000256" key="3">
    <source>
        <dbReference type="ARBA" id="ARBA00022692"/>
    </source>
</evidence>
<evidence type="ECO:0000256" key="1">
    <source>
        <dbReference type="ARBA" id="ARBA00004141"/>
    </source>
</evidence>
<dbReference type="FunCoup" id="A0A317ZIJ7">
    <property type="interactions" value="236"/>
</dbReference>
<keyword evidence="9" id="KW-1185">Reference proteome</keyword>
<proteinExistence type="inferred from homology"/>
<comment type="caution">
    <text evidence="8">The sequence shown here is derived from an EMBL/GenBank/DDBJ whole genome shotgun (WGS) entry which is preliminary data.</text>
</comment>
<reference evidence="8 9" key="1">
    <citation type="submission" date="2018-05" db="EMBL/GenBank/DDBJ databases">
        <title>Coraliomargarita sinensis sp. nov., isolated from a marine solar saltern.</title>
        <authorList>
            <person name="Zhou L.Y."/>
        </authorList>
    </citation>
    <scope>NUCLEOTIDE SEQUENCE [LARGE SCALE GENOMIC DNA]</scope>
    <source>
        <strain evidence="8 9">WN38</strain>
    </source>
</reference>
<dbReference type="PANTHER" id="PTHR43461">
    <property type="entry name" value="TRANSMEMBRANE PROTEIN 256"/>
    <property type="match status" value="1"/>
</dbReference>
<evidence type="ECO:0000313" key="8">
    <source>
        <dbReference type="EMBL" id="PXA05435.1"/>
    </source>
</evidence>